<sequence>MRLRIAIGIPTYRRPDRLAALLASMPARIAEVEGDVDVLVLVVDNDASGTAHDVVRAAPLPVRYDIEPTPGIAAVRNRLLDLASDRHAIAFIDDDEVPRPEWLAALVSTWRRTGAAAVMGRVISVIDEDADPWVLATGVFRRRSRPTGLEMRAAACGNLLIDLDQLRRTGVRFDATLGLAGGEDTLFSKQLLAAGGRIVWCDESQADDAVPAERITRAWAMRRAFNGGNTAVHVELRMEPRPIHQLTIRARRLLGGFARTVVGWLRHAFGRLRGDLHADARGLRTAYRGLGMMAAAGGHMHREYARASEGALA</sequence>
<evidence type="ECO:0000256" key="1">
    <source>
        <dbReference type="ARBA" id="ARBA00004776"/>
    </source>
</evidence>
<keyword evidence="3" id="KW-0328">Glycosyltransferase</keyword>
<dbReference type="InterPro" id="IPR001173">
    <property type="entry name" value="Glyco_trans_2-like"/>
</dbReference>
<evidence type="ECO:0000256" key="4">
    <source>
        <dbReference type="ARBA" id="ARBA00022679"/>
    </source>
</evidence>
<feature type="domain" description="Glycosyltransferase 2-like" evidence="5">
    <location>
        <begin position="7"/>
        <end position="135"/>
    </location>
</feature>
<comment type="pathway">
    <text evidence="1">Cell wall biogenesis; cell wall polysaccharide biosynthesis.</text>
</comment>
<accession>A0AA87RII4</accession>
<dbReference type="Gene3D" id="3.90.550.10">
    <property type="entry name" value="Spore Coat Polysaccharide Biosynthesis Protein SpsA, Chain A"/>
    <property type="match status" value="1"/>
</dbReference>
<dbReference type="SUPFAM" id="SSF53448">
    <property type="entry name" value="Nucleotide-diphospho-sugar transferases"/>
    <property type="match status" value="1"/>
</dbReference>
<dbReference type="RefSeq" id="WP_146792218.1">
    <property type="nucleotide sequence ID" value="NZ_BJUU01000001.1"/>
</dbReference>
<comment type="caution">
    <text evidence="6">The sequence shown here is derived from an EMBL/GenBank/DDBJ whole genome shotgun (WGS) entry which is preliminary data.</text>
</comment>
<protein>
    <recommendedName>
        <fullName evidence="5">Glycosyltransferase 2-like domain-containing protein</fullName>
    </recommendedName>
</protein>
<evidence type="ECO:0000313" key="7">
    <source>
        <dbReference type="Proteomes" id="UP000321749"/>
    </source>
</evidence>
<keyword evidence="7" id="KW-1185">Reference proteome</keyword>
<evidence type="ECO:0000313" key="6">
    <source>
        <dbReference type="EMBL" id="GEK78822.1"/>
    </source>
</evidence>
<dbReference type="PANTHER" id="PTHR43179">
    <property type="entry name" value="RHAMNOSYLTRANSFERASE WBBL"/>
    <property type="match status" value="1"/>
</dbReference>
<evidence type="ECO:0000259" key="5">
    <source>
        <dbReference type="Pfam" id="PF00535"/>
    </source>
</evidence>
<gene>
    <name evidence="6" type="ORF">ABA31_01730</name>
</gene>
<evidence type="ECO:0000256" key="3">
    <source>
        <dbReference type="ARBA" id="ARBA00022676"/>
    </source>
</evidence>
<name>A0AA87RII4_9MICO</name>
<dbReference type="CDD" id="cd00761">
    <property type="entry name" value="Glyco_tranf_GTA_type"/>
    <property type="match status" value="1"/>
</dbReference>
<dbReference type="GO" id="GO:0016757">
    <property type="term" value="F:glycosyltransferase activity"/>
    <property type="evidence" value="ECO:0007669"/>
    <property type="project" value="UniProtKB-KW"/>
</dbReference>
<dbReference type="AlphaFoldDB" id="A0AA87RII4"/>
<dbReference type="InterPro" id="IPR029044">
    <property type="entry name" value="Nucleotide-diphossugar_trans"/>
</dbReference>
<evidence type="ECO:0000256" key="2">
    <source>
        <dbReference type="ARBA" id="ARBA00006739"/>
    </source>
</evidence>
<dbReference type="Pfam" id="PF00535">
    <property type="entry name" value="Glycos_transf_2"/>
    <property type="match status" value="1"/>
</dbReference>
<organism evidence="6 7">
    <name type="scientific">Agrococcus baldri</name>
    <dbReference type="NCBI Taxonomy" id="153730"/>
    <lineage>
        <taxon>Bacteria</taxon>
        <taxon>Bacillati</taxon>
        <taxon>Actinomycetota</taxon>
        <taxon>Actinomycetes</taxon>
        <taxon>Micrococcales</taxon>
        <taxon>Microbacteriaceae</taxon>
        <taxon>Agrococcus</taxon>
    </lineage>
</organism>
<comment type="similarity">
    <text evidence="2">Belongs to the glycosyltransferase 2 family.</text>
</comment>
<reference evidence="6 7" key="1">
    <citation type="submission" date="2019-07" db="EMBL/GenBank/DDBJ databases">
        <title>Whole genome shotgun sequence of Agrococcus baldri NBRC 103055.</title>
        <authorList>
            <person name="Hosoyama A."/>
            <person name="Uohara A."/>
            <person name="Ohji S."/>
            <person name="Ichikawa N."/>
        </authorList>
    </citation>
    <scope>NUCLEOTIDE SEQUENCE [LARGE SCALE GENOMIC DNA]</scope>
    <source>
        <strain evidence="6 7">NBRC 103055</strain>
    </source>
</reference>
<keyword evidence="4" id="KW-0808">Transferase</keyword>
<proteinExistence type="inferred from homology"/>
<dbReference type="EMBL" id="BJUU01000001">
    <property type="protein sequence ID" value="GEK78822.1"/>
    <property type="molecule type" value="Genomic_DNA"/>
</dbReference>
<dbReference type="PANTHER" id="PTHR43179:SF12">
    <property type="entry name" value="GALACTOFURANOSYLTRANSFERASE GLFT2"/>
    <property type="match status" value="1"/>
</dbReference>
<dbReference type="Proteomes" id="UP000321749">
    <property type="component" value="Unassembled WGS sequence"/>
</dbReference>